<dbReference type="AlphaFoldDB" id="D4YMV8"/>
<evidence type="ECO:0000256" key="6">
    <source>
        <dbReference type="SAM" id="Phobius"/>
    </source>
</evidence>
<dbReference type="OrthoDB" id="4948021at2"/>
<organism evidence="8 9">
    <name type="scientific">Brevibacterium mcbrellneri ATCC 49030</name>
    <dbReference type="NCBI Taxonomy" id="585530"/>
    <lineage>
        <taxon>Bacteria</taxon>
        <taxon>Bacillati</taxon>
        <taxon>Actinomycetota</taxon>
        <taxon>Actinomycetes</taxon>
        <taxon>Micrococcales</taxon>
        <taxon>Brevibacteriaceae</taxon>
        <taxon>Brevibacterium</taxon>
    </lineage>
</organism>
<feature type="transmembrane region" description="Helical" evidence="6">
    <location>
        <begin position="249"/>
        <end position="269"/>
    </location>
</feature>
<dbReference type="Proteomes" id="UP000005714">
    <property type="component" value="Unassembled WGS sequence"/>
</dbReference>
<comment type="caution">
    <text evidence="8">The sequence shown here is derived from an EMBL/GenBank/DDBJ whole genome shotgun (WGS) entry which is preliminary data.</text>
</comment>
<dbReference type="eggNOG" id="COG4965">
    <property type="taxonomic scope" value="Bacteria"/>
</dbReference>
<evidence type="ECO:0000313" key="8">
    <source>
        <dbReference type="EMBL" id="EFG47423.1"/>
    </source>
</evidence>
<proteinExistence type="predicted"/>
<comment type="subcellular location">
    <subcellularLocation>
        <location evidence="1">Cell membrane</location>
        <topology evidence="1">Multi-pass membrane protein</topology>
    </subcellularLocation>
</comment>
<keyword evidence="9" id="KW-1185">Reference proteome</keyword>
<dbReference type="STRING" id="585530.HMPREF0183_1215"/>
<keyword evidence="4 6" id="KW-1133">Transmembrane helix</keyword>
<protein>
    <submittedName>
        <fullName evidence="8">Bacterial type II secretion system domain protein F</fullName>
    </submittedName>
</protein>
<name>D4YMV8_9MICO</name>
<sequence>MFVLVAFGAGLCAAAAVWLFMGPGAGARVRKIFGGSVDGALSGGFGGSGAGRGGGALSGAGRGGGDLEGGRGRFRDRVRAFVMRVRGRGDGAVAVDGSEDSPMIAVIDWAVQLLKVGIEPARAMTLVADLPDNEVVERVLRKVARAMELGEKPDQALRMYAGELGDEDARILTGMASVWFVSEQAGAPAAEMLASYASTCRDRADAMRERDVALAGPISTVMVLSWLPIMSLGLAVLVGADLVELVTSVPGALSICGGLVLLVAGRIWMRSMLASAR</sequence>
<keyword evidence="3 6" id="KW-0812">Transmembrane</keyword>
<dbReference type="EMBL" id="ADNU01000037">
    <property type="protein sequence ID" value="EFG47423.1"/>
    <property type="molecule type" value="Genomic_DNA"/>
</dbReference>
<evidence type="ECO:0000256" key="2">
    <source>
        <dbReference type="ARBA" id="ARBA00022475"/>
    </source>
</evidence>
<dbReference type="PANTHER" id="PTHR35007">
    <property type="entry name" value="INTEGRAL MEMBRANE PROTEIN-RELATED"/>
    <property type="match status" value="1"/>
</dbReference>
<dbReference type="RefSeq" id="WP_005883901.1">
    <property type="nucleotide sequence ID" value="NZ_ADNU01000037.1"/>
</dbReference>
<evidence type="ECO:0000313" key="9">
    <source>
        <dbReference type="Proteomes" id="UP000005714"/>
    </source>
</evidence>
<dbReference type="PANTHER" id="PTHR35007:SF4">
    <property type="entry name" value="CONSERVED TRANSMEMBRANE PROTEIN-RELATED"/>
    <property type="match status" value="1"/>
</dbReference>
<feature type="transmembrane region" description="Helical" evidence="6">
    <location>
        <begin position="212"/>
        <end position="237"/>
    </location>
</feature>
<accession>D4YMV8</accession>
<evidence type="ECO:0000256" key="1">
    <source>
        <dbReference type="ARBA" id="ARBA00004651"/>
    </source>
</evidence>
<reference evidence="8 9" key="1">
    <citation type="submission" date="2010-04" db="EMBL/GenBank/DDBJ databases">
        <authorList>
            <person name="Qin X."/>
            <person name="Bachman B."/>
            <person name="Battles P."/>
            <person name="Bell A."/>
            <person name="Bess C."/>
            <person name="Bickham C."/>
            <person name="Chaboub L."/>
            <person name="Chen D."/>
            <person name="Coyle M."/>
            <person name="Deiros D.R."/>
            <person name="Dinh H."/>
            <person name="Forbes L."/>
            <person name="Fowler G."/>
            <person name="Francisco L."/>
            <person name="Fu Q."/>
            <person name="Gubbala S."/>
            <person name="Hale W."/>
            <person name="Han Y."/>
            <person name="Hemphill L."/>
            <person name="Highlander S.K."/>
            <person name="Hirani K."/>
            <person name="Hogues M."/>
            <person name="Jackson L."/>
            <person name="Jakkamsetti A."/>
            <person name="Javaid M."/>
            <person name="Jiang H."/>
            <person name="Korchina V."/>
            <person name="Kovar C."/>
            <person name="Lara F."/>
            <person name="Lee S."/>
            <person name="Mata R."/>
            <person name="Mathew T."/>
            <person name="Moen C."/>
            <person name="Morales K."/>
            <person name="Munidasa M."/>
            <person name="Nazareth L."/>
            <person name="Ngo R."/>
            <person name="Nguyen L."/>
            <person name="Okwuonu G."/>
            <person name="Ongeri F."/>
            <person name="Patil S."/>
            <person name="Petrosino J."/>
            <person name="Pham C."/>
            <person name="Pham P."/>
            <person name="Pu L.-L."/>
            <person name="Puazo M."/>
            <person name="Raj R."/>
            <person name="Reid J."/>
            <person name="Rouhana J."/>
            <person name="Saada N."/>
            <person name="Shang Y."/>
            <person name="Simmons D."/>
            <person name="Thornton R."/>
            <person name="Warren J."/>
            <person name="Weissenberger G."/>
            <person name="Zhang J."/>
            <person name="Zhang L."/>
            <person name="Zhou C."/>
            <person name="Zhu D."/>
            <person name="Muzny D."/>
            <person name="Worley K."/>
            <person name="Gibbs R."/>
        </authorList>
    </citation>
    <scope>NUCLEOTIDE SEQUENCE [LARGE SCALE GENOMIC DNA]</scope>
    <source>
        <strain evidence="8 9">ATCC 49030</strain>
    </source>
</reference>
<evidence type="ECO:0000256" key="4">
    <source>
        <dbReference type="ARBA" id="ARBA00022989"/>
    </source>
</evidence>
<keyword evidence="2" id="KW-1003">Cell membrane</keyword>
<feature type="domain" description="Type II secretion system protein GspF" evidence="7">
    <location>
        <begin position="113"/>
        <end position="232"/>
    </location>
</feature>
<evidence type="ECO:0000256" key="3">
    <source>
        <dbReference type="ARBA" id="ARBA00022692"/>
    </source>
</evidence>
<feature type="transmembrane region" description="Helical" evidence="6">
    <location>
        <begin position="6"/>
        <end position="26"/>
    </location>
</feature>
<dbReference type="GO" id="GO:0005886">
    <property type="term" value="C:plasma membrane"/>
    <property type="evidence" value="ECO:0007669"/>
    <property type="project" value="UniProtKB-SubCell"/>
</dbReference>
<gene>
    <name evidence="8" type="ORF">HMPREF0183_1215</name>
</gene>
<evidence type="ECO:0000256" key="5">
    <source>
        <dbReference type="ARBA" id="ARBA00023136"/>
    </source>
</evidence>
<dbReference type="InterPro" id="IPR018076">
    <property type="entry name" value="T2SS_GspF_dom"/>
</dbReference>
<dbReference type="Pfam" id="PF00482">
    <property type="entry name" value="T2SSF"/>
    <property type="match status" value="1"/>
</dbReference>
<keyword evidence="5 6" id="KW-0472">Membrane</keyword>
<evidence type="ECO:0000259" key="7">
    <source>
        <dbReference type="Pfam" id="PF00482"/>
    </source>
</evidence>